<evidence type="ECO:0000313" key="1">
    <source>
        <dbReference type="EMBL" id="KAG7603635.1"/>
    </source>
</evidence>
<evidence type="ECO:0000313" key="2">
    <source>
        <dbReference type="Proteomes" id="UP000694240"/>
    </source>
</evidence>
<reference evidence="1 2" key="1">
    <citation type="submission" date="2020-12" db="EMBL/GenBank/DDBJ databases">
        <title>Concerted genomic and epigenomic changes stabilize Arabidopsis allopolyploids.</title>
        <authorList>
            <person name="Chen Z."/>
        </authorList>
    </citation>
    <scope>NUCLEOTIDE SEQUENCE [LARGE SCALE GENOMIC DNA]</scope>
    <source>
        <strain evidence="1">Allo738</strain>
        <tissue evidence="1">Leaf</tissue>
    </source>
</reference>
<gene>
    <name evidence="1" type="ORF">ISN45_At05g025810</name>
</gene>
<accession>A0A8T2CVN8</accession>
<name>A0A8T2CVN8_9BRAS</name>
<dbReference type="EMBL" id="JAEFBK010000005">
    <property type="protein sequence ID" value="KAG7603635.1"/>
    <property type="molecule type" value="Genomic_DNA"/>
</dbReference>
<dbReference type="Proteomes" id="UP000694240">
    <property type="component" value="Chromosome 5"/>
</dbReference>
<comment type="caution">
    <text evidence="1">The sequence shown here is derived from an EMBL/GenBank/DDBJ whole genome shotgun (WGS) entry which is preliminary data.</text>
</comment>
<keyword evidence="2" id="KW-1185">Reference proteome</keyword>
<organism evidence="1 2">
    <name type="scientific">Arabidopsis thaliana x Arabidopsis arenosa</name>
    <dbReference type="NCBI Taxonomy" id="1240361"/>
    <lineage>
        <taxon>Eukaryota</taxon>
        <taxon>Viridiplantae</taxon>
        <taxon>Streptophyta</taxon>
        <taxon>Embryophyta</taxon>
        <taxon>Tracheophyta</taxon>
        <taxon>Spermatophyta</taxon>
        <taxon>Magnoliopsida</taxon>
        <taxon>eudicotyledons</taxon>
        <taxon>Gunneridae</taxon>
        <taxon>Pentapetalae</taxon>
        <taxon>rosids</taxon>
        <taxon>malvids</taxon>
        <taxon>Brassicales</taxon>
        <taxon>Brassicaceae</taxon>
        <taxon>Camelineae</taxon>
        <taxon>Arabidopsis</taxon>
    </lineage>
</organism>
<protein>
    <submittedName>
        <fullName evidence="1">Uncharacterized protein</fullName>
    </submittedName>
</protein>
<sequence>MKSRRQELKLPLARKRCVGFTTMETLGREKKPKAEDGELELGGMGKRSLHKGRRLEHRILKEHVRQVWEIGRSFRERSMELLLGIKQPYQRQLSTKEIISSSLELRYKYEEFDDLLLTKVREIVSRSHCKDIDIELDWCPRSNNFTYRSIKFIGLSNMFERSDLGQADFGVGSQFSEMGQEIQCCEPKIMSCAADNTTRRGARDGPRAVAPAINEVWCVECSRSSWACLDPALPSSLW</sequence>
<dbReference type="AlphaFoldDB" id="A0A8T2CVN8"/>
<proteinExistence type="predicted"/>